<feature type="transmembrane region" description="Helical" evidence="1">
    <location>
        <begin position="167"/>
        <end position="186"/>
    </location>
</feature>
<gene>
    <name evidence="2" type="ORF">EV212_101301</name>
</gene>
<evidence type="ECO:0000313" key="2">
    <source>
        <dbReference type="EMBL" id="TCO86511.1"/>
    </source>
</evidence>
<keyword evidence="3" id="KW-1185">Reference proteome</keyword>
<dbReference type="RefSeq" id="WP_132087793.1">
    <property type="nucleotide sequence ID" value="NZ_JANKAQ010000002.1"/>
</dbReference>
<dbReference type="EMBL" id="SLXA01000001">
    <property type="protein sequence ID" value="TCO86511.1"/>
    <property type="molecule type" value="Genomic_DNA"/>
</dbReference>
<dbReference type="AlphaFoldDB" id="A0A4R2LFS5"/>
<dbReference type="OrthoDB" id="1655249at2"/>
<evidence type="ECO:0000313" key="3">
    <source>
        <dbReference type="Proteomes" id="UP000295711"/>
    </source>
</evidence>
<keyword evidence="1" id="KW-1133">Transmembrane helix</keyword>
<evidence type="ECO:0000256" key="1">
    <source>
        <dbReference type="SAM" id="Phobius"/>
    </source>
</evidence>
<dbReference type="Proteomes" id="UP000295711">
    <property type="component" value="Unassembled WGS sequence"/>
</dbReference>
<proteinExistence type="predicted"/>
<protein>
    <submittedName>
        <fullName evidence="2">Uncharacterized protein</fullName>
    </submittedName>
</protein>
<name>A0A4R2LFS5_9FIRM</name>
<feature type="transmembrane region" description="Helical" evidence="1">
    <location>
        <begin position="133"/>
        <end position="155"/>
    </location>
</feature>
<organism evidence="2 3">
    <name type="scientific">Frisingicoccus caecimuris</name>
    <dbReference type="NCBI Taxonomy" id="1796636"/>
    <lineage>
        <taxon>Bacteria</taxon>
        <taxon>Bacillati</taxon>
        <taxon>Bacillota</taxon>
        <taxon>Clostridia</taxon>
        <taxon>Lachnospirales</taxon>
        <taxon>Lachnospiraceae</taxon>
        <taxon>Frisingicoccus</taxon>
    </lineage>
</organism>
<feature type="transmembrane region" description="Helical" evidence="1">
    <location>
        <begin position="198"/>
        <end position="216"/>
    </location>
</feature>
<comment type="caution">
    <text evidence="2">The sequence shown here is derived from an EMBL/GenBank/DDBJ whole genome shotgun (WGS) entry which is preliminary data.</text>
</comment>
<dbReference type="SUPFAM" id="SSF158560">
    <property type="entry name" value="BH3980-like"/>
    <property type="match status" value="1"/>
</dbReference>
<reference evidence="2 3" key="1">
    <citation type="submission" date="2019-03" db="EMBL/GenBank/DDBJ databases">
        <title>Genomic Encyclopedia of Type Strains, Phase IV (KMG-IV): sequencing the most valuable type-strain genomes for metagenomic binning, comparative biology and taxonomic classification.</title>
        <authorList>
            <person name="Goeker M."/>
        </authorList>
    </citation>
    <scope>NUCLEOTIDE SEQUENCE [LARGE SCALE GENOMIC DNA]</scope>
    <source>
        <strain evidence="2 3">DSM 28559</strain>
    </source>
</reference>
<feature type="transmembrane region" description="Helical" evidence="1">
    <location>
        <begin position="93"/>
        <end position="113"/>
    </location>
</feature>
<accession>A0A4R2LFS5</accession>
<keyword evidence="1" id="KW-0812">Transmembrane</keyword>
<sequence length="227" mass="26096">MENLLNSLKRENKERERRLNISDKKLLSDMTGYMKTQKICDYDVERVRKTIIRNTLRSYSKRKNLEFLSGGDYREYCNKLCENMRHASAKELVLSRGVTIIYALALMYLVRLIDTLIDGGNFLKNPVEINLGYLSATAAILLGTVFIYLYVSGILKTKTNRMTNPQMAGLIVLIAVIVAAAYGGVFFLSDIHLFDIQWWIPVIIIAVLWILFKILYIQIENQMAKEA</sequence>
<keyword evidence="1" id="KW-0472">Membrane</keyword>